<proteinExistence type="predicted"/>
<dbReference type="Proteomes" id="UP000285860">
    <property type="component" value="Unassembled WGS sequence"/>
</dbReference>
<name>A0A420PED9_FUSOX</name>
<evidence type="ECO:0000313" key="2">
    <source>
        <dbReference type="Proteomes" id="UP000285860"/>
    </source>
</evidence>
<gene>
    <name evidence="1" type="ORF">BFJ68_g16346</name>
</gene>
<dbReference type="EMBL" id="MRCY01000251">
    <property type="protein sequence ID" value="RKK90855.1"/>
    <property type="molecule type" value="Genomic_DNA"/>
</dbReference>
<comment type="caution">
    <text evidence="1">The sequence shown here is derived from an EMBL/GenBank/DDBJ whole genome shotgun (WGS) entry which is preliminary data.</text>
</comment>
<accession>A0A420PED9</accession>
<reference evidence="1 2" key="1">
    <citation type="journal article" date="2018" name="Sci. Rep.">
        <title>Characterisation of pathogen-specific regions and novel effector candidates in Fusarium oxysporum f. sp. cepae.</title>
        <authorList>
            <person name="Armitage A.D."/>
            <person name="Taylor A."/>
            <person name="Sobczyk M.K."/>
            <person name="Baxter L."/>
            <person name="Greenfield B.P."/>
            <person name="Bates H.J."/>
            <person name="Wilson F."/>
            <person name="Jackson A.C."/>
            <person name="Ott S."/>
            <person name="Harrison R.J."/>
            <person name="Clarkson J.P."/>
        </authorList>
    </citation>
    <scope>NUCLEOTIDE SEQUENCE [LARGE SCALE GENOMIC DNA]</scope>
    <source>
        <strain evidence="1 2">Fo_A28</strain>
    </source>
</reference>
<sequence>MASIVCGKTAQHTKQLSQLFGILFIPWDNEFALTDFNTSPNDYFIIFGVIIFFIN</sequence>
<protein>
    <submittedName>
        <fullName evidence="1">Uncharacterized protein</fullName>
    </submittedName>
</protein>
<dbReference type="AlphaFoldDB" id="A0A420PED9"/>
<organism evidence="1 2">
    <name type="scientific">Fusarium oxysporum</name>
    <name type="common">Fusarium vascular wilt</name>
    <dbReference type="NCBI Taxonomy" id="5507"/>
    <lineage>
        <taxon>Eukaryota</taxon>
        <taxon>Fungi</taxon>
        <taxon>Dikarya</taxon>
        <taxon>Ascomycota</taxon>
        <taxon>Pezizomycotina</taxon>
        <taxon>Sordariomycetes</taxon>
        <taxon>Hypocreomycetidae</taxon>
        <taxon>Hypocreales</taxon>
        <taxon>Nectriaceae</taxon>
        <taxon>Fusarium</taxon>
        <taxon>Fusarium oxysporum species complex</taxon>
    </lineage>
</organism>
<evidence type="ECO:0000313" key="1">
    <source>
        <dbReference type="EMBL" id="RKK90855.1"/>
    </source>
</evidence>